<dbReference type="InterPro" id="IPR045063">
    <property type="entry name" value="Dynamin_N"/>
</dbReference>
<dbReference type="Pfam" id="PF00350">
    <property type="entry name" value="Dynamin_N"/>
    <property type="match status" value="1"/>
</dbReference>
<dbReference type="Gene3D" id="3.40.50.300">
    <property type="entry name" value="P-loop containing nucleotide triphosphate hydrolases"/>
    <property type="match status" value="1"/>
</dbReference>
<dbReference type="InterPro" id="IPR027094">
    <property type="entry name" value="Mitofusin_fam"/>
</dbReference>
<accession>A0A369ZC46</accession>
<gene>
    <name evidence="7" type="ORF">DPV98_06345</name>
</gene>
<feature type="domain" description="Dynamin N-terminal" evidence="6">
    <location>
        <begin position="8"/>
        <end position="176"/>
    </location>
</feature>
<evidence type="ECO:0000256" key="1">
    <source>
        <dbReference type="ARBA" id="ARBA00004370"/>
    </source>
</evidence>
<dbReference type="SUPFAM" id="SSF52540">
    <property type="entry name" value="P-loop containing nucleoside triphosphate hydrolases"/>
    <property type="match status" value="1"/>
</dbReference>
<dbReference type="Proteomes" id="UP000253999">
    <property type="component" value="Unassembled WGS sequence"/>
</dbReference>
<evidence type="ECO:0000313" key="7">
    <source>
        <dbReference type="EMBL" id="RDF03854.1"/>
    </source>
</evidence>
<keyword evidence="3" id="KW-0378">Hydrolase</keyword>
<sequence>MQKNLFEVIVVATMSAGKSTVINALIGKELLHSANEATTATITRIHDKDDLPFFSGNAYGYKSELIAEAHNIDAQTLREWNANPKIKMIDLMGDIEALYNDEAELVIYDTPGPNNSQDDNHEALTMGVINDGGYGLILYVLNATQLGVNDDRSLLEKIKEAVGKDPNKEILFLLNKADCLDEEKGERLDQVVIRTKKYLTEVGFNNPIIIPTAANYALVLQKMLNKALLTRSEKAELRIALDRLNTNLIVTSTIETEQKLKILNNIKKIKTEERVKTANGTVTKQRLERALMKSGFGVVNYLLQKRLAVINSPS</sequence>
<name>A0A369ZC46_HAEPH</name>
<evidence type="ECO:0000259" key="6">
    <source>
        <dbReference type="Pfam" id="PF00350"/>
    </source>
</evidence>
<evidence type="ECO:0000256" key="4">
    <source>
        <dbReference type="ARBA" id="ARBA00023134"/>
    </source>
</evidence>
<dbReference type="GO" id="GO:0016020">
    <property type="term" value="C:membrane"/>
    <property type="evidence" value="ECO:0007669"/>
    <property type="project" value="UniProtKB-SubCell"/>
</dbReference>
<dbReference type="GO" id="GO:0008053">
    <property type="term" value="P:mitochondrial fusion"/>
    <property type="evidence" value="ECO:0007669"/>
    <property type="project" value="TreeGrafter"/>
</dbReference>
<keyword evidence="4" id="KW-0342">GTP-binding</keyword>
<organism evidence="7 8">
    <name type="scientific">Haemophilus parahaemolyticus</name>
    <dbReference type="NCBI Taxonomy" id="735"/>
    <lineage>
        <taxon>Bacteria</taxon>
        <taxon>Pseudomonadati</taxon>
        <taxon>Pseudomonadota</taxon>
        <taxon>Gammaproteobacteria</taxon>
        <taxon>Pasteurellales</taxon>
        <taxon>Pasteurellaceae</taxon>
        <taxon>Haemophilus</taxon>
    </lineage>
</organism>
<evidence type="ECO:0000313" key="8">
    <source>
        <dbReference type="Proteomes" id="UP000253999"/>
    </source>
</evidence>
<comment type="subcellular location">
    <subcellularLocation>
        <location evidence="1">Membrane</location>
    </subcellularLocation>
</comment>
<evidence type="ECO:0000256" key="5">
    <source>
        <dbReference type="ARBA" id="ARBA00023136"/>
    </source>
</evidence>
<keyword evidence="5" id="KW-0472">Membrane</keyword>
<dbReference type="PANTHER" id="PTHR10465:SF0">
    <property type="entry name" value="SARCALUMENIN"/>
    <property type="match status" value="1"/>
</dbReference>
<protein>
    <recommendedName>
        <fullName evidence="6">Dynamin N-terminal domain-containing protein</fullName>
    </recommendedName>
</protein>
<comment type="caution">
    <text evidence="7">The sequence shown here is derived from an EMBL/GenBank/DDBJ whole genome shotgun (WGS) entry which is preliminary data.</text>
</comment>
<dbReference type="RefSeq" id="WP_111313098.1">
    <property type="nucleotide sequence ID" value="NZ_QEQD01000006.1"/>
</dbReference>
<evidence type="ECO:0000256" key="2">
    <source>
        <dbReference type="ARBA" id="ARBA00022741"/>
    </source>
</evidence>
<keyword evidence="2" id="KW-0547">Nucleotide-binding</keyword>
<dbReference type="GO" id="GO:0003924">
    <property type="term" value="F:GTPase activity"/>
    <property type="evidence" value="ECO:0007669"/>
    <property type="project" value="InterPro"/>
</dbReference>
<dbReference type="EMBL" id="QEQD01000006">
    <property type="protein sequence ID" value="RDF03854.1"/>
    <property type="molecule type" value="Genomic_DNA"/>
</dbReference>
<dbReference type="AlphaFoldDB" id="A0A369ZC46"/>
<reference evidence="7 8" key="1">
    <citation type="submission" date="2018-05" db="EMBL/GenBank/DDBJ databases">
        <title>Draft Genome Sequences for a Diverse set of 7 Haemophilus Species.</title>
        <authorList>
            <person name="Nichols M."/>
            <person name="Topaz N."/>
            <person name="Wang X."/>
            <person name="Wang X."/>
            <person name="Boxrud D."/>
        </authorList>
    </citation>
    <scope>NUCLEOTIDE SEQUENCE [LARGE SCALE GENOMIC DNA]</scope>
    <source>
        <strain evidence="7 8">C2010039593</strain>
    </source>
</reference>
<dbReference type="GO" id="GO:0005525">
    <property type="term" value="F:GTP binding"/>
    <property type="evidence" value="ECO:0007669"/>
    <property type="project" value="UniProtKB-KW"/>
</dbReference>
<dbReference type="InterPro" id="IPR027417">
    <property type="entry name" value="P-loop_NTPase"/>
</dbReference>
<dbReference type="PANTHER" id="PTHR10465">
    <property type="entry name" value="TRANSMEMBRANE GTPASE FZO1"/>
    <property type="match status" value="1"/>
</dbReference>
<proteinExistence type="predicted"/>
<evidence type="ECO:0000256" key="3">
    <source>
        <dbReference type="ARBA" id="ARBA00022801"/>
    </source>
</evidence>